<reference evidence="4 5" key="1">
    <citation type="submission" date="2016-11" db="EMBL/GenBank/DDBJ databases">
        <authorList>
            <person name="Jaros S."/>
            <person name="Januszkiewicz K."/>
            <person name="Wedrychowicz H."/>
        </authorList>
    </citation>
    <scope>NUCLEOTIDE SEQUENCE [LARGE SCALE GENOMIC DNA]</scope>
    <source>
        <strain evidence="4 5">DSM 27063</strain>
    </source>
</reference>
<dbReference type="RefSeq" id="WP_073169193.1">
    <property type="nucleotide sequence ID" value="NZ_FQZE01000015.1"/>
</dbReference>
<gene>
    <name evidence="4" type="ORF">SAMN05444280_1155</name>
</gene>
<sequence length="146" mass="16832">MTLARRNEGYFPSFIDRFFNNDLMDWGTSNFSSTNTSLPAVNVKETDDDYFIEVAAPGMSKKDFNVNFQNNVLTISSEKKNEKEEKEDSYTRKEFSYQSFQRSFTVPGNDVDSDKISASYENGILKIKLPKREEVKPKPAREIKIS</sequence>
<dbReference type="SUPFAM" id="SSF49764">
    <property type="entry name" value="HSP20-like chaperones"/>
    <property type="match status" value="1"/>
</dbReference>
<dbReference type="InterPro" id="IPR002068">
    <property type="entry name" value="A-crystallin/Hsp20_dom"/>
</dbReference>
<dbReference type="Gene3D" id="2.60.40.790">
    <property type="match status" value="1"/>
</dbReference>
<keyword evidence="5" id="KW-1185">Reference proteome</keyword>
<evidence type="ECO:0000256" key="2">
    <source>
        <dbReference type="RuleBase" id="RU003616"/>
    </source>
</evidence>
<dbReference type="CDD" id="cd06464">
    <property type="entry name" value="ACD_sHsps-like"/>
    <property type="match status" value="1"/>
</dbReference>
<keyword evidence="4" id="KW-0346">Stress response</keyword>
<accession>A0A1M6HYI4</accession>
<dbReference type="EMBL" id="FQZE01000015">
    <property type="protein sequence ID" value="SHJ27272.1"/>
    <property type="molecule type" value="Genomic_DNA"/>
</dbReference>
<dbReference type="Proteomes" id="UP000184050">
    <property type="component" value="Unassembled WGS sequence"/>
</dbReference>
<proteinExistence type="inferred from homology"/>
<organism evidence="4 5">
    <name type="scientific">Tangfeifania diversioriginum</name>
    <dbReference type="NCBI Taxonomy" id="1168035"/>
    <lineage>
        <taxon>Bacteria</taxon>
        <taxon>Pseudomonadati</taxon>
        <taxon>Bacteroidota</taxon>
        <taxon>Bacteroidia</taxon>
        <taxon>Marinilabiliales</taxon>
        <taxon>Prolixibacteraceae</taxon>
        <taxon>Tangfeifania</taxon>
    </lineage>
</organism>
<dbReference type="PANTHER" id="PTHR11527">
    <property type="entry name" value="HEAT-SHOCK PROTEIN 20 FAMILY MEMBER"/>
    <property type="match status" value="1"/>
</dbReference>
<protein>
    <submittedName>
        <fullName evidence="4">Heat shock protein Hsp20</fullName>
    </submittedName>
</protein>
<evidence type="ECO:0000313" key="4">
    <source>
        <dbReference type="EMBL" id="SHJ27272.1"/>
    </source>
</evidence>
<comment type="similarity">
    <text evidence="1 2">Belongs to the small heat shock protein (HSP20) family.</text>
</comment>
<dbReference type="Pfam" id="PF00011">
    <property type="entry name" value="HSP20"/>
    <property type="match status" value="1"/>
</dbReference>
<evidence type="ECO:0000259" key="3">
    <source>
        <dbReference type="PROSITE" id="PS01031"/>
    </source>
</evidence>
<dbReference type="PROSITE" id="PS01031">
    <property type="entry name" value="SHSP"/>
    <property type="match status" value="1"/>
</dbReference>
<evidence type="ECO:0000256" key="1">
    <source>
        <dbReference type="PROSITE-ProRule" id="PRU00285"/>
    </source>
</evidence>
<evidence type="ECO:0000313" key="5">
    <source>
        <dbReference type="Proteomes" id="UP000184050"/>
    </source>
</evidence>
<dbReference type="InterPro" id="IPR031107">
    <property type="entry name" value="Small_HSP"/>
</dbReference>
<feature type="domain" description="SHSP" evidence="3">
    <location>
        <begin position="32"/>
        <end position="146"/>
    </location>
</feature>
<name>A0A1M6HYI4_9BACT</name>
<dbReference type="AlphaFoldDB" id="A0A1M6HYI4"/>
<dbReference type="OrthoDB" id="9814487at2"/>
<dbReference type="STRING" id="1168035.SAMN05444280_1155"/>
<dbReference type="InterPro" id="IPR008978">
    <property type="entry name" value="HSP20-like_chaperone"/>
</dbReference>